<proteinExistence type="predicted"/>
<dbReference type="AlphaFoldDB" id="A0A6A6QAK1"/>
<keyword evidence="2" id="KW-1185">Reference proteome</keyword>
<accession>A0A6A6QAK1</accession>
<evidence type="ECO:0000313" key="1">
    <source>
        <dbReference type="EMBL" id="KAF2489405.1"/>
    </source>
</evidence>
<name>A0A6A6QAK1_9PEZI</name>
<organism evidence="1 2">
    <name type="scientific">Lophium mytilinum</name>
    <dbReference type="NCBI Taxonomy" id="390894"/>
    <lineage>
        <taxon>Eukaryota</taxon>
        <taxon>Fungi</taxon>
        <taxon>Dikarya</taxon>
        <taxon>Ascomycota</taxon>
        <taxon>Pezizomycotina</taxon>
        <taxon>Dothideomycetes</taxon>
        <taxon>Pleosporomycetidae</taxon>
        <taxon>Mytilinidiales</taxon>
        <taxon>Mytilinidiaceae</taxon>
        <taxon>Lophium</taxon>
    </lineage>
</organism>
<gene>
    <name evidence="1" type="ORF">BU16DRAFT_531710</name>
</gene>
<protein>
    <submittedName>
        <fullName evidence="1">Uncharacterized protein</fullName>
    </submittedName>
</protein>
<evidence type="ECO:0000313" key="2">
    <source>
        <dbReference type="Proteomes" id="UP000799750"/>
    </source>
</evidence>
<dbReference type="Proteomes" id="UP000799750">
    <property type="component" value="Unassembled WGS sequence"/>
</dbReference>
<reference evidence="1" key="1">
    <citation type="journal article" date="2020" name="Stud. Mycol.">
        <title>101 Dothideomycetes genomes: a test case for predicting lifestyles and emergence of pathogens.</title>
        <authorList>
            <person name="Haridas S."/>
            <person name="Albert R."/>
            <person name="Binder M."/>
            <person name="Bloem J."/>
            <person name="Labutti K."/>
            <person name="Salamov A."/>
            <person name="Andreopoulos B."/>
            <person name="Baker S."/>
            <person name="Barry K."/>
            <person name="Bills G."/>
            <person name="Bluhm B."/>
            <person name="Cannon C."/>
            <person name="Castanera R."/>
            <person name="Culley D."/>
            <person name="Daum C."/>
            <person name="Ezra D."/>
            <person name="Gonzalez J."/>
            <person name="Henrissat B."/>
            <person name="Kuo A."/>
            <person name="Liang C."/>
            <person name="Lipzen A."/>
            <person name="Lutzoni F."/>
            <person name="Magnuson J."/>
            <person name="Mondo S."/>
            <person name="Nolan M."/>
            <person name="Ohm R."/>
            <person name="Pangilinan J."/>
            <person name="Park H.-J."/>
            <person name="Ramirez L."/>
            <person name="Alfaro M."/>
            <person name="Sun H."/>
            <person name="Tritt A."/>
            <person name="Yoshinaga Y."/>
            <person name="Zwiers L.-H."/>
            <person name="Turgeon B."/>
            <person name="Goodwin S."/>
            <person name="Spatafora J."/>
            <person name="Crous P."/>
            <person name="Grigoriev I."/>
        </authorList>
    </citation>
    <scope>NUCLEOTIDE SEQUENCE</scope>
    <source>
        <strain evidence="1">CBS 269.34</strain>
    </source>
</reference>
<dbReference type="EMBL" id="MU004199">
    <property type="protein sequence ID" value="KAF2489405.1"/>
    <property type="molecule type" value="Genomic_DNA"/>
</dbReference>
<sequence length="76" mass="8480">MFIRRGRQGQRTPHFAGLFPSLAARSASFFDLRFKLRNLSTPTLQHKPPHIPPYPPDPPVRSIFGPVFAVHASAAC</sequence>